<evidence type="ECO:0000256" key="10">
    <source>
        <dbReference type="ARBA" id="ARBA00023201"/>
    </source>
</evidence>
<dbReference type="PANTHER" id="PTHR11690">
    <property type="entry name" value="AMILORIDE-SENSITIVE SODIUM CHANNEL-RELATED"/>
    <property type="match status" value="1"/>
</dbReference>
<evidence type="ECO:0000256" key="13">
    <source>
        <dbReference type="SAM" id="Phobius"/>
    </source>
</evidence>
<organism evidence="14 15">
    <name type="scientific">Drosophila pseudoobscura pseudoobscura</name>
    <name type="common">Fruit fly</name>
    <dbReference type="NCBI Taxonomy" id="46245"/>
    <lineage>
        <taxon>Eukaryota</taxon>
        <taxon>Metazoa</taxon>
        <taxon>Ecdysozoa</taxon>
        <taxon>Arthropoda</taxon>
        <taxon>Hexapoda</taxon>
        <taxon>Insecta</taxon>
        <taxon>Pterygota</taxon>
        <taxon>Neoptera</taxon>
        <taxon>Endopterygota</taxon>
        <taxon>Diptera</taxon>
        <taxon>Brachycera</taxon>
        <taxon>Muscomorpha</taxon>
        <taxon>Ephydroidea</taxon>
        <taxon>Drosophilidae</taxon>
        <taxon>Drosophila</taxon>
        <taxon>Sophophora</taxon>
    </lineage>
</organism>
<evidence type="ECO:0000256" key="1">
    <source>
        <dbReference type="ARBA" id="ARBA00004141"/>
    </source>
</evidence>
<keyword evidence="4 12" id="KW-0894">Sodium channel</keyword>
<evidence type="ECO:0000256" key="12">
    <source>
        <dbReference type="RuleBase" id="RU000679"/>
    </source>
</evidence>
<name>A0A6I8V3P6_DROPS</name>
<evidence type="ECO:0000256" key="7">
    <source>
        <dbReference type="ARBA" id="ARBA00023053"/>
    </source>
</evidence>
<dbReference type="InParanoid" id="A0A6I8V3P6"/>
<keyword evidence="10 12" id="KW-0739">Sodium transport</keyword>
<evidence type="ECO:0000256" key="4">
    <source>
        <dbReference type="ARBA" id="ARBA00022461"/>
    </source>
</evidence>
<comment type="subcellular location">
    <subcellularLocation>
        <location evidence="1">Membrane</location>
        <topology evidence="1">Multi-pass membrane protein</topology>
    </subcellularLocation>
</comment>
<feature type="transmembrane region" description="Helical" evidence="13">
    <location>
        <begin position="410"/>
        <end position="441"/>
    </location>
</feature>
<keyword evidence="3 12" id="KW-0813">Transport</keyword>
<keyword evidence="11 12" id="KW-0407">Ion channel</keyword>
<protein>
    <submittedName>
        <fullName evidence="15">Sodium channel protein Nach</fullName>
    </submittedName>
</protein>
<evidence type="ECO:0000256" key="11">
    <source>
        <dbReference type="ARBA" id="ARBA00023303"/>
    </source>
</evidence>
<dbReference type="RefSeq" id="XP_002138176.2">
    <property type="nucleotide sequence ID" value="XM_002138140.3"/>
</dbReference>
<evidence type="ECO:0000313" key="14">
    <source>
        <dbReference type="Proteomes" id="UP000001819"/>
    </source>
</evidence>
<dbReference type="GO" id="GO:0015280">
    <property type="term" value="F:ligand-gated sodium channel activity"/>
    <property type="evidence" value="ECO:0007669"/>
    <property type="project" value="TreeGrafter"/>
</dbReference>
<dbReference type="Gene3D" id="1.10.287.820">
    <property type="entry name" value="Acid-sensing ion channel domain"/>
    <property type="match status" value="1"/>
</dbReference>
<keyword evidence="5 12" id="KW-0812">Transmembrane</keyword>
<proteinExistence type="inferred from homology"/>
<reference evidence="15" key="2">
    <citation type="submission" date="2025-08" db="UniProtKB">
        <authorList>
            <consortium name="RefSeq"/>
        </authorList>
    </citation>
    <scope>IDENTIFICATION</scope>
    <source>
        <strain evidence="15">MV-25-SWS-2005</strain>
        <tissue evidence="15">Whole body</tissue>
    </source>
</reference>
<keyword evidence="9 13" id="KW-0472">Membrane</keyword>
<evidence type="ECO:0000256" key="5">
    <source>
        <dbReference type="ARBA" id="ARBA00022692"/>
    </source>
</evidence>
<feature type="transmembrane region" description="Helical" evidence="13">
    <location>
        <begin position="43"/>
        <end position="64"/>
    </location>
</feature>
<dbReference type="InterPro" id="IPR001873">
    <property type="entry name" value="ENaC"/>
</dbReference>
<accession>A0A6I8V3P6</accession>
<evidence type="ECO:0000313" key="15">
    <source>
        <dbReference type="RefSeq" id="XP_002138176.2"/>
    </source>
</evidence>
<comment type="similarity">
    <text evidence="2 12">Belongs to the amiloride-sensitive sodium channel (TC 1.A.6) family.</text>
</comment>
<evidence type="ECO:0000256" key="3">
    <source>
        <dbReference type="ARBA" id="ARBA00022448"/>
    </source>
</evidence>
<evidence type="ECO:0000256" key="6">
    <source>
        <dbReference type="ARBA" id="ARBA00022989"/>
    </source>
</evidence>
<sequence length="468" mass="54924">MEHQEDSKEKCRSHDWWAEFCQDSAVHGMPYLARRDLHWVERLFWLAMILASAYYAISSCYSQWERFRNNPIVYEYEYLFALRNFTFIGLTFCTTYETEEQVAKLIRDTWAVDPTQDPAKAAYYKEFLYVLNRLRYNNLETLKPFENDTTLSNLAYVDMLLALQEKVLPSPRPVLMAPIVTEVGLCQSTSQLTRYGNPYGRLETLNVTPVRQCGFFNECQFMHKPFNSIQTHVFLYMHDVNELMLPHDRRTITFDAKTKSSYVLKLLISSISADREVRNLPVAYRKCRYHDENNLRYYSPYHPSLCRLECRINWALSMCHCKPFFYAAAPQAPICNVTGMLCLAESNWLERPCHCFSLCRETTYSIIEEYEQSGGDQSYVGEQFERTIIIKLELPKMGMKRRVVFSTDQLIMSFGGAIGLFLGASFMTFYGLIHLLLHFLVVQCKCRPRIPQDRAPDGKRKWFTFRKP</sequence>
<evidence type="ECO:0000256" key="9">
    <source>
        <dbReference type="ARBA" id="ARBA00023136"/>
    </source>
</evidence>
<keyword evidence="6 13" id="KW-1133">Transmembrane helix</keyword>
<dbReference type="Proteomes" id="UP000001819">
    <property type="component" value="Chromosome 3"/>
</dbReference>
<dbReference type="GO" id="GO:0005886">
    <property type="term" value="C:plasma membrane"/>
    <property type="evidence" value="ECO:0007669"/>
    <property type="project" value="TreeGrafter"/>
</dbReference>
<dbReference type="KEGG" id="dpo:6898094"/>
<dbReference type="AlphaFoldDB" id="A0A6I8V3P6"/>
<reference evidence="14" key="1">
    <citation type="submission" date="2024-06" db="UniProtKB">
        <authorList>
            <consortium name="RefSeq"/>
        </authorList>
    </citation>
    <scope>NUCLEOTIDE SEQUENCE [LARGE SCALE GENOMIC DNA]</scope>
    <source>
        <strain evidence="14">MV2-25</strain>
    </source>
</reference>
<dbReference type="PANTHER" id="PTHR11690:SF240">
    <property type="entry name" value="PICKPOCKET 25-RELATED"/>
    <property type="match status" value="1"/>
</dbReference>
<dbReference type="Pfam" id="PF00858">
    <property type="entry name" value="ASC"/>
    <property type="match status" value="1"/>
</dbReference>
<evidence type="ECO:0000256" key="2">
    <source>
        <dbReference type="ARBA" id="ARBA00007193"/>
    </source>
</evidence>
<keyword evidence="7" id="KW-0915">Sodium</keyword>
<keyword evidence="8 12" id="KW-0406">Ion transport</keyword>
<keyword evidence="14" id="KW-1185">Reference proteome</keyword>
<gene>
    <name evidence="15" type="primary">ppk25</name>
</gene>
<evidence type="ECO:0000256" key="8">
    <source>
        <dbReference type="ARBA" id="ARBA00023065"/>
    </source>
</evidence>